<evidence type="ECO:0000313" key="2">
    <source>
        <dbReference type="EMBL" id="THV00260.1"/>
    </source>
</evidence>
<feature type="compositionally biased region" description="Low complexity" evidence="1">
    <location>
        <begin position="871"/>
        <end position="882"/>
    </location>
</feature>
<sequence length="942" mass="103825">MFAQQCSWSESASTSGGNYHCDHSPIQSLPVELLSYVLELGTHWTSTPAGAKDSDSVTSSPSSFNIDSVKAPLLYASVCRHWRKVALSTPSLWTSICVTVGSLIDSVGDEEDRDNSYVVNDYEGSEMVLELEHESRLDRQQRQNERQVLNTAHLTSYLILSRNHSIDILIDARDVDWDFYEAEIPSPSSPDFDLLTFSSSQPSSLSTYTHSFTSSTMHTVLRLLLPHLSRWRSLEILTDTWAPMYTAINDINESLFPQTVSLSHNLDPIHDDDVHNSGEGPTGAPHLESLILMRCNDFISHSRQFEPRQMKEPSSSGVPENNLERKREDKEDKVTRLLPRLRNLVLRGVHVDWDSLISCLPPSPTLPFSPCSLSPSSRSTTRENDNGPLGLEHLDLSSHSPDFREILTRSERSLRKLVVCGSGFGPSLSTSGVAEEAFQAEEEAGLHKTRFQNDGSRGALTFSPLPVSLLNLDELVLGYRRSTISFSSSHPGTTSDLLPLLSHLHAPNLRVLTLEDASHPGEIEDVDAGELLRCLAGVQSLFTPSLLGTNLGGSRSSRGRARAASEGVLDFSATGPDPHNYQSLVSSVNHTGHPTLSPTFSFSHPFSSPKFPFLRKLTLKNVKASSSFSYHSFFLSVPELRHLEIIGIGIEDISSALVPSSPSSSGPRRHSEPSTNTTSIYPYPYSSPQLTDIPCPNLETCVIRLTPSTFNHGHHYNSCSGYNLLSTPEIQYIIHQFIAARQRQPEWNTANVESGSRPKPLKRVDVHLDMPNYWHSLVNHEDDHYINNHACAGDCPNWDGDCSQSSRNSNMCSFGVPFSSSPFGTSIRGTSPVFAPSQHQPADNVDTEHLEATNGGGSGNEDRDSSSNEFDSGSLNLDSDSDPDSLVSSYLINTHHSNLYISKLPLPPPCPFSSMSYIEKGQGTLLQVFVPQDFDDESDDDV</sequence>
<organism evidence="2 3">
    <name type="scientific">Dendrothele bispora (strain CBS 962.96)</name>
    <dbReference type="NCBI Taxonomy" id="1314807"/>
    <lineage>
        <taxon>Eukaryota</taxon>
        <taxon>Fungi</taxon>
        <taxon>Dikarya</taxon>
        <taxon>Basidiomycota</taxon>
        <taxon>Agaricomycotina</taxon>
        <taxon>Agaricomycetes</taxon>
        <taxon>Agaricomycetidae</taxon>
        <taxon>Agaricales</taxon>
        <taxon>Agaricales incertae sedis</taxon>
        <taxon>Dendrothele</taxon>
    </lineage>
</organism>
<dbReference type="AlphaFoldDB" id="A0A4S8MCR7"/>
<dbReference type="Gene3D" id="1.20.1280.50">
    <property type="match status" value="1"/>
</dbReference>
<feature type="region of interest" description="Disordered" evidence="1">
    <location>
        <begin position="827"/>
        <end position="882"/>
    </location>
</feature>
<feature type="compositionally biased region" description="Basic and acidic residues" evidence="1">
    <location>
        <begin position="322"/>
        <end position="331"/>
    </location>
</feature>
<protein>
    <submittedName>
        <fullName evidence="2">Uncharacterized protein</fullName>
    </submittedName>
</protein>
<accession>A0A4S8MCR7</accession>
<dbReference type="SUPFAM" id="SSF81383">
    <property type="entry name" value="F-box domain"/>
    <property type="match status" value="1"/>
</dbReference>
<name>A0A4S8MCR7_DENBC</name>
<evidence type="ECO:0000313" key="3">
    <source>
        <dbReference type="Proteomes" id="UP000297245"/>
    </source>
</evidence>
<dbReference type="EMBL" id="ML179106">
    <property type="protein sequence ID" value="THV00260.1"/>
    <property type="molecule type" value="Genomic_DNA"/>
</dbReference>
<feature type="region of interest" description="Disordered" evidence="1">
    <location>
        <begin position="305"/>
        <end position="331"/>
    </location>
</feature>
<feature type="region of interest" description="Disordered" evidence="1">
    <location>
        <begin position="659"/>
        <end position="680"/>
    </location>
</feature>
<keyword evidence="3" id="KW-1185">Reference proteome</keyword>
<feature type="region of interest" description="Disordered" evidence="1">
    <location>
        <begin position="368"/>
        <end position="388"/>
    </location>
</feature>
<proteinExistence type="predicted"/>
<dbReference type="InterPro" id="IPR036047">
    <property type="entry name" value="F-box-like_dom_sf"/>
</dbReference>
<dbReference type="Proteomes" id="UP000297245">
    <property type="component" value="Unassembled WGS sequence"/>
</dbReference>
<evidence type="ECO:0000256" key="1">
    <source>
        <dbReference type="SAM" id="MobiDB-lite"/>
    </source>
</evidence>
<gene>
    <name evidence="2" type="ORF">K435DRAFT_776622</name>
</gene>
<reference evidence="2 3" key="1">
    <citation type="journal article" date="2019" name="Nat. Ecol. Evol.">
        <title>Megaphylogeny resolves global patterns of mushroom evolution.</title>
        <authorList>
            <person name="Varga T."/>
            <person name="Krizsan K."/>
            <person name="Foldi C."/>
            <person name="Dima B."/>
            <person name="Sanchez-Garcia M."/>
            <person name="Sanchez-Ramirez S."/>
            <person name="Szollosi G.J."/>
            <person name="Szarkandi J.G."/>
            <person name="Papp V."/>
            <person name="Albert L."/>
            <person name="Andreopoulos W."/>
            <person name="Angelini C."/>
            <person name="Antonin V."/>
            <person name="Barry K.W."/>
            <person name="Bougher N.L."/>
            <person name="Buchanan P."/>
            <person name="Buyck B."/>
            <person name="Bense V."/>
            <person name="Catcheside P."/>
            <person name="Chovatia M."/>
            <person name="Cooper J."/>
            <person name="Damon W."/>
            <person name="Desjardin D."/>
            <person name="Finy P."/>
            <person name="Geml J."/>
            <person name="Haridas S."/>
            <person name="Hughes K."/>
            <person name="Justo A."/>
            <person name="Karasinski D."/>
            <person name="Kautmanova I."/>
            <person name="Kiss B."/>
            <person name="Kocsube S."/>
            <person name="Kotiranta H."/>
            <person name="LaButti K.M."/>
            <person name="Lechner B.E."/>
            <person name="Liimatainen K."/>
            <person name="Lipzen A."/>
            <person name="Lukacs Z."/>
            <person name="Mihaltcheva S."/>
            <person name="Morgado L.N."/>
            <person name="Niskanen T."/>
            <person name="Noordeloos M.E."/>
            <person name="Ohm R.A."/>
            <person name="Ortiz-Santana B."/>
            <person name="Ovrebo C."/>
            <person name="Racz N."/>
            <person name="Riley R."/>
            <person name="Savchenko A."/>
            <person name="Shiryaev A."/>
            <person name="Soop K."/>
            <person name="Spirin V."/>
            <person name="Szebenyi C."/>
            <person name="Tomsovsky M."/>
            <person name="Tulloss R.E."/>
            <person name="Uehling J."/>
            <person name="Grigoriev I.V."/>
            <person name="Vagvolgyi C."/>
            <person name="Papp T."/>
            <person name="Martin F.M."/>
            <person name="Miettinen O."/>
            <person name="Hibbett D.S."/>
            <person name="Nagy L.G."/>
        </authorList>
    </citation>
    <scope>NUCLEOTIDE SEQUENCE [LARGE SCALE GENOMIC DNA]</scope>
    <source>
        <strain evidence="2 3">CBS 962.96</strain>
    </source>
</reference>
<feature type="compositionally biased region" description="Low complexity" evidence="1">
    <location>
        <begin position="368"/>
        <end position="379"/>
    </location>
</feature>
<dbReference type="OrthoDB" id="3237066at2759"/>